<comment type="similarity">
    <text evidence="1 10">Belongs to the precorrin methyltransferase family.</text>
</comment>
<dbReference type="Proteomes" id="UP000231658">
    <property type="component" value="Unassembled WGS sequence"/>
</dbReference>
<evidence type="ECO:0000313" key="12">
    <source>
        <dbReference type="EMBL" id="SCA58206.1"/>
    </source>
</evidence>
<evidence type="ECO:0000256" key="4">
    <source>
        <dbReference type="ARBA" id="ARBA00022603"/>
    </source>
</evidence>
<dbReference type="InterPro" id="IPR000878">
    <property type="entry name" value="4pyrrol_Mease"/>
</dbReference>
<keyword evidence="13" id="KW-1185">Reference proteome</keyword>
<dbReference type="InterPro" id="IPR035996">
    <property type="entry name" value="4pyrrol_Methylase_sf"/>
</dbReference>
<keyword evidence="4 10" id="KW-0489">Methyltransferase</keyword>
<dbReference type="AlphaFoldDB" id="A0A1C3RLS2"/>
<dbReference type="PANTHER" id="PTHR45790:SF3">
    <property type="entry name" value="S-ADENOSYL-L-METHIONINE-DEPENDENT UROPORPHYRINOGEN III METHYLTRANSFERASE, CHLOROPLASTIC"/>
    <property type="match status" value="1"/>
</dbReference>
<sequence>MDCFYVITGTMDFLSHISFPKFEKASVWMVGAGPGDPKLLTLYAYHALQHADVIVHDALVDSAILSLAAKTATLEPMGKRGGKASAKQGDITQRLIELAQQGLKVLRLKGGDPFVFGRGAEEALPILDKNINVRIVPGISAGIAGSAYAGVPVSDGQSNQVISFVTGHDTSGDVPAVNWQALAQSSPVIVFYMPMKHIAKIQSELLKAGRVPSEPVCAVSRATTPHQLVCETTLANCVEDLNKANIKAPALLIIGPTVEFRQQLAGCFS</sequence>
<dbReference type="Pfam" id="PF00590">
    <property type="entry name" value="TP_methylase"/>
    <property type="match status" value="1"/>
</dbReference>
<name>A0A1C3RLS2_9PROT</name>
<evidence type="ECO:0000256" key="1">
    <source>
        <dbReference type="ARBA" id="ARBA00005879"/>
    </source>
</evidence>
<dbReference type="EC" id="2.1.1.107" evidence="2"/>
<dbReference type="FunFam" id="3.40.1010.10:FF:000001">
    <property type="entry name" value="Siroheme synthase"/>
    <property type="match status" value="1"/>
</dbReference>
<dbReference type="GO" id="GO:0019354">
    <property type="term" value="P:siroheme biosynthetic process"/>
    <property type="evidence" value="ECO:0007669"/>
    <property type="project" value="UniProtKB-UniPathway"/>
</dbReference>
<protein>
    <recommendedName>
        <fullName evidence="2">uroporphyrinogen-III C-methyltransferase</fullName>
        <ecNumber evidence="2">2.1.1.107</ecNumber>
    </recommendedName>
</protein>
<dbReference type="NCBIfam" id="NF004790">
    <property type="entry name" value="PRK06136.1"/>
    <property type="match status" value="1"/>
</dbReference>
<dbReference type="OrthoDB" id="9815856at2"/>
<dbReference type="InterPro" id="IPR014776">
    <property type="entry name" value="4pyrrole_Mease_sub2"/>
</dbReference>
<dbReference type="InterPro" id="IPR014777">
    <property type="entry name" value="4pyrrole_Mease_sub1"/>
</dbReference>
<dbReference type="EMBL" id="FLYE01000048">
    <property type="protein sequence ID" value="SCA58206.1"/>
    <property type="molecule type" value="Genomic_DNA"/>
</dbReference>
<evidence type="ECO:0000256" key="9">
    <source>
        <dbReference type="ARBA" id="ARBA00060548"/>
    </source>
</evidence>
<comment type="pathway">
    <text evidence="8">Porphyrin-containing compound metabolism; siroheme biosynthesis; precorrin-2 from uroporphyrinogen III: step 1/1.</text>
</comment>
<dbReference type="SUPFAM" id="SSF53790">
    <property type="entry name" value="Tetrapyrrole methylase"/>
    <property type="match status" value="1"/>
</dbReference>
<dbReference type="STRING" id="1867952.MTBPR1_90053"/>
<evidence type="ECO:0000256" key="8">
    <source>
        <dbReference type="ARBA" id="ARBA00025705"/>
    </source>
</evidence>
<dbReference type="InterPro" id="IPR050161">
    <property type="entry name" value="Siro_Cobalamin_biosynth"/>
</dbReference>
<dbReference type="InterPro" id="IPR006366">
    <property type="entry name" value="CobA/CysG_C"/>
</dbReference>
<dbReference type="PROSITE" id="PS00840">
    <property type="entry name" value="SUMT_2"/>
    <property type="match status" value="1"/>
</dbReference>
<dbReference type="InterPro" id="IPR003043">
    <property type="entry name" value="Uropor_MeTrfase_CS"/>
</dbReference>
<dbReference type="FunFam" id="3.30.950.10:FF:000001">
    <property type="entry name" value="Siroheme synthase"/>
    <property type="match status" value="1"/>
</dbReference>
<evidence type="ECO:0000259" key="11">
    <source>
        <dbReference type="Pfam" id="PF00590"/>
    </source>
</evidence>
<dbReference type="GO" id="GO:0032259">
    <property type="term" value="P:methylation"/>
    <property type="evidence" value="ECO:0007669"/>
    <property type="project" value="UniProtKB-KW"/>
</dbReference>
<gene>
    <name evidence="12" type="primary">cobA</name>
    <name evidence="12" type="ORF">MTBPR1_90053</name>
</gene>
<dbReference type="NCBIfam" id="TIGR01469">
    <property type="entry name" value="cobA_cysG_Cterm"/>
    <property type="match status" value="1"/>
</dbReference>
<keyword evidence="3" id="KW-0169">Cobalamin biosynthesis</keyword>
<reference evidence="12 13" key="1">
    <citation type="submission" date="2016-07" db="EMBL/GenBank/DDBJ databases">
        <authorList>
            <person name="Lefevre C.T."/>
        </authorList>
    </citation>
    <scope>NUCLEOTIDE SEQUENCE [LARGE SCALE GENOMIC DNA]</scope>
    <source>
        <strain evidence="12">PR1</strain>
    </source>
</reference>
<dbReference type="PANTHER" id="PTHR45790">
    <property type="entry name" value="SIROHEME SYNTHASE-RELATED"/>
    <property type="match status" value="1"/>
</dbReference>
<dbReference type="GO" id="GO:0009236">
    <property type="term" value="P:cobalamin biosynthetic process"/>
    <property type="evidence" value="ECO:0007669"/>
    <property type="project" value="UniProtKB-KW"/>
</dbReference>
<dbReference type="Gene3D" id="3.40.1010.10">
    <property type="entry name" value="Cobalt-precorrin-4 Transmethylase, Domain 1"/>
    <property type="match status" value="1"/>
</dbReference>
<keyword evidence="6" id="KW-0949">S-adenosyl-L-methionine</keyword>
<evidence type="ECO:0000256" key="7">
    <source>
        <dbReference type="ARBA" id="ARBA00023244"/>
    </source>
</evidence>
<evidence type="ECO:0000256" key="10">
    <source>
        <dbReference type="RuleBase" id="RU003960"/>
    </source>
</evidence>
<keyword evidence="7" id="KW-0627">Porphyrin biosynthesis</keyword>
<dbReference type="UniPathway" id="UPA00262">
    <property type="reaction ID" value="UER00211"/>
</dbReference>
<evidence type="ECO:0000256" key="5">
    <source>
        <dbReference type="ARBA" id="ARBA00022679"/>
    </source>
</evidence>
<accession>A0A1C3RLS2</accession>
<dbReference type="CDD" id="cd11642">
    <property type="entry name" value="SUMT"/>
    <property type="match status" value="1"/>
</dbReference>
<dbReference type="GO" id="GO:0004851">
    <property type="term" value="F:uroporphyrin-III C-methyltransferase activity"/>
    <property type="evidence" value="ECO:0007669"/>
    <property type="project" value="UniProtKB-EC"/>
</dbReference>
<organism evidence="12 13">
    <name type="scientific">Candidatus Terasakiella magnetica</name>
    <dbReference type="NCBI Taxonomy" id="1867952"/>
    <lineage>
        <taxon>Bacteria</taxon>
        <taxon>Pseudomonadati</taxon>
        <taxon>Pseudomonadota</taxon>
        <taxon>Alphaproteobacteria</taxon>
        <taxon>Rhodospirillales</taxon>
        <taxon>Terasakiellaceae</taxon>
        <taxon>Terasakiella</taxon>
    </lineage>
</organism>
<feature type="domain" description="Tetrapyrrole methylase" evidence="11">
    <location>
        <begin position="27"/>
        <end position="235"/>
    </location>
</feature>
<keyword evidence="5 10" id="KW-0808">Transferase</keyword>
<evidence type="ECO:0000256" key="6">
    <source>
        <dbReference type="ARBA" id="ARBA00022691"/>
    </source>
</evidence>
<evidence type="ECO:0000256" key="3">
    <source>
        <dbReference type="ARBA" id="ARBA00022573"/>
    </source>
</evidence>
<evidence type="ECO:0000313" key="13">
    <source>
        <dbReference type="Proteomes" id="UP000231658"/>
    </source>
</evidence>
<proteinExistence type="inferred from homology"/>
<dbReference type="Gene3D" id="3.30.950.10">
    <property type="entry name" value="Methyltransferase, Cobalt-precorrin-4 Transmethylase, Domain 2"/>
    <property type="match status" value="1"/>
</dbReference>
<evidence type="ECO:0000256" key="2">
    <source>
        <dbReference type="ARBA" id="ARBA00012162"/>
    </source>
</evidence>
<comment type="pathway">
    <text evidence="9">Cofactor biosynthesis; adenosylcobalamin biosynthesis; precorrin-2 from uroporphyrinogen III: step 1/1.</text>
</comment>